<comment type="pathway">
    <text evidence="9">Amino-acid biosynthesis; L-methionine biosynthesis via de novo pathway; L-homoserine from L-aspartate: step 1/3.</text>
</comment>
<dbReference type="EMBL" id="PYVU01000075">
    <property type="protein sequence ID" value="PTB95947.1"/>
    <property type="molecule type" value="Genomic_DNA"/>
</dbReference>
<evidence type="ECO:0000256" key="7">
    <source>
        <dbReference type="ARBA" id="ARBA00047872"/>
    </source>
</evidence>
<sequence>MQVFKFGGASIKNAIAVKNIAAIIKLFPKEKLVIVVSAMGKTTNALEEILSTFLNGENPELLISNLYENHISIVNNLFPEPELVIQKLTSEFKKLEESLLLCSKARYDASYDSVISRGEFISSMIIESFLIQEGFLARKYDAPLWIKTDSNFRDASINWPLTEAKINKGVQEGFKENNLLITQGFIGSDNKDNITTLGREGSDFTAAIIASSLHTNSVTIWKDVPGILNADPKKIQDAILYHELSYREAAEMTYYGASVIHPKTIKPLANKNIPLLVKSFQDPTKSGTIIHECKVAHHIPCIIIKEKQCLITFQVTDFTFISESNLSDIFSAIDRLHIKINMMQNSAISFSICVNDDWYKLEKLISGLEDKFDILYNRELELITIKNYADDLIERLKKDRNIYLEQKTRKNFQMVVKPLEN</sequence>
<evidence type="ECO:0000256" key="1">
    <source>
        <dbReference type="ARBA" id="ARBA00004766"/>
    </source>
</evidence>
<dbReference type="InterPro" id="IPR045865">
    <property type="entry name" value="ACT-like_dom_sf"/>
</dbReference>
<dbReference type="UniPathway" id="UPA00050">
    <property type="reaction ID" value="UER00461"/>
</dbReference>
<evidence type="ECO:0000256" key="6">
    <source>
        <dbReference type="ARBA" id="ARBA00022840"/>
    </source>
</evidence>
<dbReference type="Gene3D" id="1.20.120.1320">
    <property type="entry name" value="Aspartokinase, catalytic domain"/>
    <property type="match status" value="1"/>
</dbReference>
<dbReference type="Pfam" id="PF00696">
    <property type="entry name" value="AA_kinase"/>
    <property type="match status" value="1"/>
</dbReference>
<evidence type="ECO:0000256" key="5">
    <source>
        <dbReference type="ARBA" id="ARBA00022777"/>
    </source>
</evidence>
<dbReference type="GO" id="GO:0009089">
    <property type="term" value="P:lysine biosynthetic process via diaminopimelate"/>
    <property type="evidence" value="ECO:0007669"/>
    <property type="project" value="UniProtKB-UniPathway"/>
</dbReference>
<gene>
    <name evidence="11" type="ORF">C9994_09485</name>
</gene>
<keyword evidence="6" id="KW-0067">ATP-binding</keyword>
<dbReference type="PANTHER" id="PTHR21499:SF59">
    <property type="entry name" value="ASPARTOKINASE"/>
    <property type="match status" value="1"/>
</dbReference>
<dbReference type="GO" id="GO:0004072">
    <property type="term" value="F:aspartate kinase activity"/>
    <property type="evidence" value="ECO:0007669"/>
    <property type="project" value="UniProtKB-EC"/>
</dbReference>
<dbReference type="SUPFAM" id="SSF53633">
    <property type="entry name" value="Carbamate kinase-like"/>
    <property type="match status" value="1"/>
</dbReference>
<dbReference type="InterPro" id="IPR001048">
    <property type="entry name" value="Asp/Glu/Uridylate_kinase"/>
</dbReference>
<keyword evidence="5 8" id="KW-0418">Kinase</keyword>
<dbReference type="SUPFAM" id="SSF55021">
    <property type="entry name" value="ACT-like"/>
    <property type="match status" value="1"/>
</dbReference>
<evidence type="ECO:0000256" key="9">
    <source>
        <dbReference type="RuleBase" id="RU004249"/>
    </source>
</evidence>
<dbReference type="NCBIfam" id="TIGR00657">
    <property type="entry name" value="asp_kinases"/>
    <property type="match status" value="1"/>
</dbReference>
<proteinExistence type="inferred from homology"/>
<dbReference type="GO" id="GO:0005524">
    <property type="term" value="F:ATP binding"/>
    <property type="evidence" value="ECO:0007669"/>
    <property type="project" value="UniProtKB-KW"/>
</dbReference>
<evidence type="ECO:0000313" key="11">
    <source>
        <dbReference type="EMBL" id="PTB95947.1"/>
    </source>
</evidence>
<dbReference type="GO" id="GO:0009088">
    <property type="term" value="P:threonine biosynthetic process"/>
    <property type="evidence" value="ECO:0007669"/>
    <property type="project" value="UniProtKB-UniPathway"/>
</dbReference>
<comment type="similarity">
    <text evidence="2 8">Belongs to the aspartokinase family.</text>
</comment>
<evidence type="ECO:0000256" key="2">
    <source>
        <dbReference type="ARBA" id="ARBA00010122"/>
    </source>
</evidence>
<feature type="domain" description="Aspartate/glutamate/uridylate kinase" evidence="10">
    <location>
        <begin position="2"/>
        <end position="278"/>
    </location>
</feature>
<comment type="catalytic activity">
    <reaction evidence="7 8">
        <text>L-aspartate + ATP = 4-phospho-L-aspartate + ADP</text>
        <dbReference type="Rhea" id="RHEA:23776"/>
        <dbReference type="ChEBI" id="CHEBI:29991"/>
        <dbReference type="ChEBI" id="CHEBI:30616"/>
        <dbReference type="ChEBI" id="CHEBI:57535"/>
        <dbReference type="ChEBI" id="CHEBI:456216"/>
        <dbReference type="EC" id="2.7.2.4"/>
    </reaction>
</comment>
<dbReference type="GO" id="GO:0009090">
    <property type="term" value="P:homoserine biosynthetic process"/>
    <property type="evidence" value="ECO:0007669"/>
    <property type="project" value="TreeGrafter"/>
</dbReference>
<name>A0A2T4DQ74_9BACT</name>
<dbReference type="Gene3D" id="3.40.1160.10">
    <property type="entry name" value="Acetylglutamate kinase-like"/>
    <property type="match status" value="1"/>
</dbReference>
<dbReference type="PANTHER" id="PTHR21499">
    <property type="entry name" value="ASPARTATE KINASE"/>
    <property type="match status" value="1"/>
</dbReference>
<keyword evidence="3 8" id="KW-0808">Transferase</keyword>
<comment type="pathway">
    <text evidence="9">Amino-acid biosynthesis; L-threonine biosynthesis; L-threonine from L-aspartate: step 1/5.</text>
</comment>
<dbReference type="AlphaFoldDB" id="A0A2T4DQ74"/>
<reference evidence="11 12" key="1">
    <citation type="submission" date="2018-03" db="EMBL/GenBank/DDBJ databases">
        <title>Cross-interface Injection: A General Nanoliter Liquid Handling Method Applied to Single Cells Genome Amplification Automated Nanoliter Liquid Handling Applied to Single Cell Multiple Displacement Amplification.</title>
        <authorList>
            <person name="Yun J."/>
            <person name="Xu P."/>
            <person name="Xu J."/>
            <person name="Dai X."/>
            <person name="Wang Y."/>
            <person name="Zheng X."/>
            <person name="Cao C."/>
            <person name="Yi Q."/>
            <person name="Zhu Y."/>
            <person name="Wang L."/>
            <person name="Dong Z."/>
            <person name="Huang Y."/>
            <person name="Huang L."/>
            <person name="Du W."/>
        </authorList>
    </citation>
    <scope>NUCLEOTIDE SEQUENCE [LARGE SCALE GENOMIC DNA]</scope>
    <source>
        <strain evidence="11 12">Z-D1-2</strain>
    </source>
</reference>
<accession>A0A2T4DQ74</accession>
<comment type="pathway">
    <text evidence="1 9">Amino-acid biosynthesis; L-lysine biosynthesis via DAP pathway; (S)-tetrahydrodipicolinate from L-aspartate: step 1/4.</text>
</comment>
<dbReference type="UniPathway" id="UPA00034">
    <property type="reaction ID" value="UER00015"/>
</dbReference>
<dbReference type="InterPro" id="IPR042199">
    <property type="entry name" value="AsparK_Bifunc_asparK/hSer_DH"/>
</dbReference>
<evidence type="ECO:0000256" key="8">
    <source>
        <dbReference type="RuleBase" id="RU003448"/>
    </source>
</evidence>
<dbReference type="InterPro" id="IPR001341">
    <property type="entry name" value="Asp_kinase"/>
</dbReference>
<dbReference type="GO" id="GO:0005829">
    <property type="term" value="C:cytosol"/>
    <property type="evidence" value="ECO:0007669"/>
    <property type="project" value="TreeGrafter"/>
</dbReference>
<comment type="caution">
    <text evidence="11">The sequence shown here is derived from an EMBL/GenBank/DDBJ whole genome shotgun (WGS) entry which is preliminary data.</text>
</comment>
<evidence type="ECO:0000259" key="10">
    <source>
        <dbReference type="Pfam" id="PF00696"/>
    </source>
</evidence>
<dbReference type="Proteomes" id="UP000240608">
    <property type="component" value="Unassembled WGS sequence"/>
</dbReference>
<keyword evidence="9" id="KW-0028">Amino-acid biosynthesis</keyword>
<dbReference type="EC" id="2.7.2.4" evidence="8"/>
<keyword evidence="4" id="KW-0547">Nucleotide-binding</keyword>
<dbReference type="UniPathway" id="UPA00051">
    <property type="reaction ID" value="UER00462"/>
</dbReference>
<evidence type="ECO:0000256" key="4">
    <source>
        <dbReference type="ARBA" id="ARBA00022741"/>
    </source>
</evidence>
<protein>
    <recommendedName>
        <fullName evidence="8">Aspartokinase</fullName>
        <ecNumber evidence="8">2.7.2.4</ecNumber>
    </recommendedName>
</protein>
<evidence type="ECO:0000313" key="12">
    <source>
        <dbReference type="Proteomes" id="UP000240608"/>
    </source>
</evidence>
<dbReference type="InterPro" id="IPR036393">
    <property type="entry name" value="AceGlu_kinase-like_sf"/>
</dbReference>
<evidence type="ECO:0000256" key="3">
    <source>
        <dbReference type="ARBA" id="ARBA00022679"/>
    </source>
</evidence>
<organism evidence="11 12">
    <name type="scientific">Marivirga lumbricoides</name>
    <dbReference type="NCBI Taxonomy" id="1046115"/>
    <lineage>
        <taxon>Bacteria</taxon>
        <taxon>Pseudomonadati</taxon>
        <taxon>Bacteroidota</taxon>
        <taxon>Cytophagia</taxon>
        <taxon>Cytophagales</taxon>
        <taxon>Marivirgaceae</taxon>
        <taxon>Marivirga</taxon>
    </lineage>
</organism>